<comment type="caution">
    <text evidence="1">The sequence shown here is derived from an EMBL/GenBank/DDBJ whole genome shotgun (WGS) entry which is preliminary data.</text>
</comment>
<evidence type="ECO:0000313" key="1">
    <source>
        <dbReference type="EMBL" id="CAF1520619.1"/>
    </source>
</evidence>
<sequence length="17" mass="1743">MGAEPVNPPWLCGASLT</sequence>
<evidence type="ECO:0000313" key="2">
    <source>
        <dbReference type="Proteomes" id="UP000663882"/>
    </source>
</evidence>
<dbReference type="AlphaFoldDB" id="A0A815UR44"/>
<accession>A0A815UR44</accession>
<name>A0A815UR44_9BILA</name>
<gene>
    <name evidence="1" type="ORF">RFH988_LOCUS39300</name>
</gene>
<dbReference type="Proteomes" id="UP000663882">
    <property type="component" value="Unassembled WGS sequence"/>
</dbReference>
<proteinExistence type="predicted"/>
<organism evidence="1 2">
    <name type="scientific">Rotaria sordida</name>
    <dbReference type="NCBI Taxonomy" id="392033"/>
    <lineage>
        <taxon>Eukaryota</taxon>
        <taxon>Metazoa</taxon>
        <taxon>Spiralia</taxon>
        <taxon>Gnathifera</taxon>
        <taxon>Rotifera</taxon>
        <taxon>Eurotatoria</taxon>
        <taxon>Bdelloidea</taxon>
        <taxon>Philodinida</taxon>
        <taxon>Philodinidae</taxon>
        <taxon>Rotaria</taxon>
    </lineage>
</organism>
<reference evidence="1" key="1">
    <citation type="submission" date="2021-02" db="EMBL/GenBank/DDBJ databases">
        <authorList>
            <person name="Nowell W R."/>
        </authorList>
    </citation>
    <scope>NUCLEOTIDE SEQUENCE</scope>
</reference>
<feature type="non-terminal residue" evidence="1">
    <location>
        <position position="17"/>
    </location>
</feature>
<dbReference type="EMBL" id="CAJNOO010016164">
    <property type="protein sequence ID" value="CAF1520619.1"/>
    <property type="molecule type" value="Genomic_DNA"/>
</dbReference>
<protein>
    <submittedName>
        <fullName evidence="1">Uncharacterized protein</fullName>
    </submittedName>
</protein>